<reference evidence="1" key="1">
    <citation type="journal article" date="2019" name="Sci. Rep.">
        <title>Draft genome of Tanacetum cinerariifolium, the natural source of mosquito coil.</title>
        <authorList>
            <person name="Yamashiro T."/>
            <person name="Shiraishi A."/>
            <person name="Satake H."/>
            <person name="Nakayama K."/>
        </authorList>
    </citation>
    <scope>NUCLEOTIDE SEQUENCE</scope>
</reference>
<name>A0A699Q230_TANCI</name>
<sequence>GGEERSLPTGFEAWGRLVTSWEGLAGKGKGVHGLQCFESGDEGKGFADLAKMGPGVNKGLTLLVQGGVKVLRVDLGL</sequence>
<gene>
    <name evidence="1" type="ORF">Tci_827232</name>
</gene>
<comment type="caution">
    <text evidence="1">The sequence shown here is derived from an EMBL/GenBank/DDBJ whole genome shotgun (WGS) entry which is preliminary data.</text>
</comment>
<dbReference type="EMBL" id="BKCJ010964521">
    <property type="protein sequence ID" value="GFC55262.1"/>
    <property type="molecule type" value="Genomic_DNA"/>
</dbReference>
<accession>A0A699Q230</accession>
<organism evidence="1">
    <name type="scientific">Tanacetum cinerariifolium</name>
    <name type="common">Dalmatian daisy</name>
    <name type="synonym">Chrysanthemum cinerariifolium</name>
    <dbReference type="NCBI Taxonomy" id="118510"/>
    <lineage>
        <taxon>Eukaryota</taxon>
        <taxon>Viridiplantae</taxon>
        <taxon>Streptophyta</taxon>
        <taxon>Embryophyta</taxon>
        <taxon>Tracheophyta</taxon>
        <taxon>Spermatophyta</taxon>
        <taxon>Magnoliopsida</taxon>
        <taxon>eudicotyledons</taxon>
        <taxon>Gunneridae</taxon>
        <taxon>Pentapetalae</taxon>
        <taxon>asterids</taxon>
        <taxon>campanulids</taxon>
        <taxon>Asterales</taxon>
        <taxon>Asteraceae</taxon>
        <taxon>Asteroideae</taxon>
        <taxon>Anthemideae</taxon>
        <taxon>Anthemidinae</taxon>
        <taxon>Tanacetum</taxon>
    </lineage>
</organism>
<dbReference type="AlphaFoldDB" id="A0A699Q230"/>
<feature type="non-terminal residue" evidence="1">
    <location>
        <position position="1"/>
    </location>
</feature>
<proteinExistence type="predicted"/>
<protein>
    <submittedName>
        <fullName evidence="1">Uncharacterized protein</fullName>
    </submittedName>
</protein>
<evidence type="ECO:0000313" key="1">
    <source>
        <dbReference type="EMBL" id="GFC55262.1"/>
    </source>
</evidence>